<dbReference type="PANTHER" id="PTHR43691">
    <property type="entry name" value="URIDINE PHOSPHORYLASE"/>
    <property type="match status" value="1"/>
</dbReference>
<accession>A0A7S0X6U9</accession>
<evidence type="ECO:0000256" key="3">
    <source>
        <dbReference type="SAM" id="Phobius"/>
    </source>
</evidence>
<feature type="region of interest" description="Disordered" evidence="2">
    <location>
        <begin position="20"/>
        <end position="52"/>
    </location>
</feature>
<dbReference type="EMBL" id="HBFC01014085">
    <property type="protein sequence ID" value="CAD8705587.1"/>
    <property type="molecule type" value="Transcribed_RNA"/>
</dbReference>
<feature type="transmembrane region" description="Helical" evidence="3">
    <location>
        <begin position="817"/>
        <end position="838"/>
    </location>
</feature>
<dbReference type="SUPFAM" id="SSF53167">
    <property type="entry name" value="Purine and uridine phosphorylases"/>
    <property type="match status" value="1"/>
</dbReference>
<feature type="region of interest" description="Disordered" evidence="2">
    <location>
        <begin position="709"/>
        <end position="746"/>
    </location>
</feature>
<keyword evidence="3" id="KW-0472">Membrane</keyword>
<dbReference type="CDD" id="cd17769">
    <property type="entry name" value="NP_TgUP-like"/>
    <property type="match status" value="1"/>
</dbReference>
<dbReference type="GO" id="GO:0006218">
    <property type="term" value="P:uridine catabolic process"/>
    <property type="evidence" value="ECO:0007669"/>
    <property type="project" value="TreeGrafter"/>
</dbReference>
<organism evidence="5">
    <name type="scientific">Mantoniella antarctica</name>
    <dbReference type="NCBI Taxonomy" id="81844"/>
    <lineage>
        <taxon>Eukaryota</taxon>
        <taxon>Viridiplantae</taxon>
        <taxon>Chlorophyta</taxon>
        <taxon>Mamiellophyceae</taxon>
        <taxon>Mamiellales</taxon>
        <taxon>Mamiellaceae</taxon>
        <taxon>Mantoniella</taxon>
    </lineage>
</organism>
<evidence type="ECO:0000256" key="1">
    <source>
        <dbReference type="SAM" id="Coils"/>
    </source>
</evidence>
<evidence type="ECO:0000313" key="5">
    <source>
        <dbReference type="EMBL" id="CAD8705587.1"/>
    </source>
</evidence>
<feature type="coiled-coil region" evidence="1">
    <location>
        <begin position="203"/>
        <end position="258"/>
    </location>
</feature>
<proteinExistence type="predicted"/>
<feature type="region of interest" description="Disordered" evidence="2">
    <location>
        <begin position="480"/>
        <end position="503"/>
    </location>
</feature>
<protein>
    <recommendedName>
        <fullName evidence="4">Nucleoside phosphorylase domain-containing protein</fullName>
    </recommendedName>
</protein>
<dbReference type="AlphaFoldDB" id="A0A7S0X6U9"/>
<feature type="compositionally biased region" description="Low complexity" evidence="2">
    <location>
        <begin position="20"/>
        <end position="31"/>
    </location>
</feature>
<keyword evidence="3" id="KW-1133">Transmembrane helix</keyword>
<dbReference type="GO" id="GO:0005829">
    <property type="term" value="C:cytosol"/>
    <property type="evidence" value="ECO:0007669"/>
    <property type="project" value="TreeGrafter"/>
</dbReference>
<feature type="transmembrane region" description="Helical" evidence="3">
    <location>
        <begin position="858"/>
        <end position="880"/>
    </location>
</feature>
<dbReference type="Pfam" id="PF01048">
    <property type="entry name" value="PNP_UDP_1"/>
    <property type="match status" value="1"/>
</dbReference>
<evidence type="ECO:0000259" key="4">
    <source>
        <dbReference type="Pfam" id="PF01048"/>
    </source>
</evidence>
<keyword evidence="3" id="KW-0812">Transmembrane</keyword>
<feature type="region of interest" description="Disordered" evidence="2">
    <location>
        <begin position="512"/>
        <end position="531"/>
    </location>
</feature>
<dbReference type="InterPro" id="IPR035994">
    <property type="entry name" value="Nucleoside_phosphorylase_sf"/>
</dbReference>
<gene>
    <name evidence="5" type="ORF">MANT1106_LOCUS8270</name>
</gene>
<dbReference type="GO" id="GO:0004850">
    <property type="term" value="F:uridine phosphorylase activity"/>
    <property type="evidence" value="ECO:0007669"/>
    <property type="project" value="TreeGrafter"/>
</dbReference>
<dbReference type="PANTHER" id="PTHR43691:SF14">
    <property type="entry name" value="URIDINE PHOSPHORYLASE"/>
    <property type="match status" value="1"/>
</dbReference>
<keyword evidence="1" id="KW-0175">Coiled coil</keyword>
<feature type="transmembrane region" description="Helical" evidence="3">
    <location>
        <begin position="769"/>
        <end position="796"/>
    </location>
</feature>
<evidence type="ECO:0000256" key="2">
    <source>
        <dbReference type="SAM" id="MobiDB-lite"/>
    </source>
</evidence>
<dbReference type="Gene3D" id="3.40.50.1580">
    <property type="entry name" value="Nucleoside phosphorylase domain"/>
    <property type="match status" value="2"/>
</dbReference>
<sequence length="886" mass="91089">MVSVLATAACSSLRAVRGTATATPAKPGGATSVRIRAGRGSGSSPAFSASIPRTSTSSAFAGQLSLQGRGPRPFLSVPAASCTGALRGRLAQVCWRRALPSLGGGPGIASASESILYKFDEEVLYDDGGDDDDYQVAAPEGGSVEMAKEELYMTMLAGDLPGEARVAQAAVQGARAEAAAAAVALSKAEAGVTTAERRLMEGVAAAEQEVSVAAETLVAAEAKVAAAETRLDSLEARMQQIAEQLAAAEAAVEVAQAAAVREEHAVRALALAAAAEETKRKEEFDVAVAAASAVAVEAAAANFTNANFPMSAEGHVYHLGIRMGEIANRIVSVGDSQRAALIASYLDPLPETGAIFKHSSKRGFTVYTGLFHGVRMSVVATGMGMAMMDFVVRECRAVVEGQMAVCRLGTCGLLDAALPVGTVVVASPGSVAVRREPDAFSKPVVGATPLAPYRITNLVPSDPELSRLLLERLRVNLGDDKTDTRAEAEDSTGARTGHDANPMVGVLEEQDDARGASSGDGGDHSSDSDSIEGLLLDGERQLIAVEPISSSGGGGNVRAAVKAMADKDALATPSVVAGLNCTADSFYSSQGRTSGHFDDRNDNLIEAILAGDTSAASLEMETFHLLDLARCSQKVNGRPGIVAAAAAIGLAQRKSNAFIESDRIERLERLGGISLLEALAARHLHGADNYKPSDSTAHSAEGVRGVKGAEGVEGAEGAEDADDAVGTRESTELDAGESSSEDGGNGKGPIAWLKAYAAKSKAMAAKVQALGLAGVTAYGIFNTLYYTLAFTVAWYFQKVPEGVGLMGTAKVAAKVMGVVWAGSQVTKLLRFGLAIAAAPKVDIFMKWTAEKTGKSYQATFGIVTGGCLLTSLALFGAMIASKAAGG</sequence>
<dbReference type="InterPro" id="IPR000845">
    <property type="entry name" value="Nucleoside_phosphorylase_d"/>
</dbReference>
<reference evidence="5" key="1">
    <citation type="submission" date="2021-01" db="EMBL/GenBank/DDBJ databases">
        <authorList>
            <person name="Corre E."/>
            <person name="Pelletier E."/>
            <person name="Niang G."/>
            <person name="Scheremetjew M."/>
            <person name="Finn R."/>
            <person name="Kale V."/>
            <person name="Holt S."/>
            <person name="Cochrane G."/>
            <person name="Meng A."/>
            <person name="Brown T."/>
            <person name="Cohen L."/>
        </authorList>
    </citation>
    <scope>NUCLEOTIDE SEQUENCE</scope>
    <source>
        <strain evidence="5">SL-175</strain>
    </source>
</reference>
<feature type="domain" description="Nucleoside phosphorylase" evidence="4">
    <location>
        <begin position="330"/>
        <end position="471"/>
    </location>
</feature>
<feature type="compositionally biased region" description="Polar residues" evidence="2">
    <location>
        <begin position="42"/>
        <end position="52"/>
    </location>
</feature>
<name>A0A7S0X6U9_9CHLO</name>